<protein>
    <submittedName>
        <fullName evidence="1">Uncharacterized protein</fullName>
    </submittedName>
</protein>
<dbReference type="EMBL" id="AWUW01000076">
    <property type="protein sequence ID" value="ERJ66510.1"/>
    <property type="molecule type" value="Genomic_DNA"/>
</dbReference>
<gene>
    <name evidence="1" type="ORF">HMPREF1555_01089</name>
</gene>
<evidence type="ECO:0000313" key="2">
    <source>
        <dbReference type="Proteomes" id="UP000016630"/>
    </source>
</evidence>
<sequence>MIFFITPKVVSPVHLSGGFGGALERLRRAKCLIDWPKRLSLPLWLLLQTLSEGWAITSKPSETRGLKLARSVALTGGCLGMSNYNGMV</sequence>
<evidence type="ECO:0000313" key="1">
    <source>
        <dbReference type="EMBL" id="ERJ66510.1"/>
    </source>
</evidence>
<reference evidence="1 2" key="1">
    <citation type="submission" date="2013-06" db="EMBL/GenBank/DDBJ databases">
        <authorList>
            <person name="Weinstock G."/>
            <person name="Sodergren E."/>
            <person name="Lobos E.A."/>
            <person name="Fulton L."/>
            <person name="Fulton R."/>
            <person name="Courtney L."/>
            <person name="Fronick C."/>
            <person name="O'Laughlin M."/>
            <person name="Godfrey J."/>
            <person name="Wilson R.M."/>
            <person name="Miner T."/>
            <person name="Farmer C."/>
            <person name="Delehaunty K."/>
            <person name="Cordes M."/>
            <person name="Minx P."/>
            <person name="Tomlinson C."/>
            <person name="Chen J."/>
            <person name="Wollam A."/>
            <person name="Pepin K.H."/>
            <person name="Bhonagiri V."/>
            <person name="Zhang X."/>
            <person name="Warren W."/>
            <person name="Mitreva M."/>
            <person name="Mardis E.R."/>
            <person name="Wilson R.K."/>
        </authorList>
    </citation>
    <scope>NUCLEOTIDE SEQUENCE [LARGE SCALE GENOMIC DNA]</scope>
    <source>
        <strain evidence="1 2">F0570</strain>
    </source>
</reference>
<dbReference type="Proteomes" id="UP000016630">
    <property type="component" value="Unassembled WGS sequence"/>
</dbReference>
<dbReference type="HOGENOM" id="CLU_2466414_0_0_10"/>
<organism evidence="1 2">
    <name type="scientific">Porphyromonas gingivalis F0570</name>
    <dbReference type="NCBI Taxonomy" id="1227271"/>
    <lineage>
        <taxon>Bacteria</taxon>
        <taxon>Pseudomonadati</taxon>
        <taxon>Bacteroidota</taxon>
        <taxon>Bacteroidia</taxon>
        <taxon>Bacteroidales</taxon>
        <taxon>Porphyromonadaceae</taxon>
        <taxon>Porphyromonas</taxon>
    </lineage>
</organism>
<comment type="caution">
    <text evidence="1">The sequence shown here is derived from an EMBL/GenBank/DDBJ whole genome shotgun (WGS) entry which is preliminary data.</text>
</comment>
<dbReference type="AlphaFoldDB" id="A0A0E2M5M8"/>
<accession>A0A0E2M5M8</accession>
<proteinExistence type="predicted"/>
<name>A0A0E2M5M8_PORGN</name>